<dbReference type="OrthoDB" id="2241241at2759"/>
<evidence type="ECO:0000313" key="10">
    <source>
        <dbReference type="EMBL" id="KAJ4331928.1"/>
    </source>
</evidence>
<feature type="transmembrane region" description="Helical" evidence="9">
    <location>
        <begin position="271"/>
        <end position="290"/>
    </location>
</feature>
<dbReference type="Pfam" id="PF07690">
    <property type="entry name" value="MFS_1"/>
    <property type="match status" value="1"/>
</dbReference>
<feature type="region of interest" description="Disordered" evidence="8">
    <location>
        <begin position="587"/>
        <end position="612"/>
    </location>
</feature>
<evidence type="ECO:0000256" key="3">
    <source>
        <dbReference type="ARBA" id="ARBA00022448"/>
    </source>
</evidence>
<feature type="transmembrane region" description="Helical" evidence="9">
    <location>
        <begin position="381"/>
        <end position="401"/>
    </location>
</feature>
<feature type="region of interest" description="Disordered" evidence="8">
    <location>
        <begin position="1"/>
        <end position="40"/>
    </location>
</feature>
<keyword evidence="5 9" id="KW-1133">Transmembrane helix</keyword>
<name>A0A9W9BWU3_9PLEO</name>
<evidence type="ECO:0000313" key="11">
    <source>
        <dbReference type="Proteomes" id="UP001140562"/>
    </source>
</evidence>
<dbReference type="AlphaFoldDB" id="A0A9W9BWU3"/>
<comment type="subcellular location">
    <subcellularLocation>
        <location evidence="1">Membrane</location>
        <topology evidence="1">Multi-pass membrane protein</topology>
    </subcellularLocation>
</comment>
<dbReference type="Gene3D" id="1.20.1250.20">
    <property type="entry name" value="MFS general substrate transporter like domains"/>
    <property type="match status" value="2"/>
</dbReference>
<comment type="similarity">
    <text evidence="2">Belongs to the major facilitator superfamily.</text>
</comment>
<dbReference type="EMBL" id="JAPEUV010000133">
    <property type="protein sequence ID" value="KAJ4331928.1"/>
    <property type="molecule type" value="Genomic_DNA"/>
</dbReference>
<keyword evidence="6" id="KW-0406">Ion transport</keyword>
<protein>
    <submittedName>
        <fullName evidence="10">Uncharacterized protein</fullName>
    </submittedName>
</protein>
<dbReference type="PANTHER" id="PTHR23501:SF87">
    <property type="entry name" value="SIDEROPHORE IRON TRANSPORTER 2"/>
    <property type="match status" value="1"/>
</dbReference>
<sequence length="612" mass="66893">MRAGDRSSHDADEKTYDVHAPSPDYPSGGESDSGRSSEDAQAGVKRIEAVSKAWTTVSLVVAYVGLMLLVNITSFEIQVTSNLTFYATSAFSSHSLLSTVAVIQGVVSAAIKPPMGKIADVFGRLESFSISVLFYTLGYIQQAASNNVRTYAGAQVFWAAGFNGLQVLQQIFVADTTDLLNRALYSTIFDLPFLWTTFAGPEAANAILTNSTWRWGYGIWAIILPVAFIPLAVSLFMNHRRAKKLGLDFPSPFRGYSIGTNLKNLWYDMDVFGLLLLAAGISLILLPLTLAPNANGGWRNGSMIAMLVIGGVICIVFPFWETSKKLAPKAFFPPNLFKNRTVVAGVLIAFFYFMAFYMSVFPYFFSYLLIVQNKSQVTAGYITRVFTFASTVSSIVVSLIIKWTGHYKYFVTAGAAIYIMGFGIMLAYRNEDASTWSIIGNQIAIGIGGGFLNVPAQLGVQASASHQQVAAATTVFLTILEIGGAVGAAVSGAIWTTYVPRKLQQYLPPDVAPNYATIYSDGVTAANYTLYPYGSPERIAINRAYQETMRYMLIGAICAAVPILPLSLCMKNYKLGQMKQPVEGKVIGSSHEREEEKSWKFWQRRSTPPTSS</sequence>
<reference evidence="10" key="1">
    <citation type="submission" date="2022-10" db="EMBL/GenBank/DDBJ databases">
        <title>Tapping the CABI collections for fungal endophytes: first genome assemblies for Collariella, Neodidymelliopsis, Ascochyta clinopodiicola, Didymella pomorum, Didymosphaeria variabile, Neocosmospora piperis and Neocucurbitaria cava.</title>
        <authorList>
            <person name="Hill R."/>
        </authorList>
    </citation>
    <scope>NUCLEOTIDE SEQUENCE</scope>
    <source>
        <strain evidence="10">IMI 360193</strain>
    </source>
</reference>
<feature type="compositionally biased region" description="Basic and acidic residues" evidence="8">
    <location>
        <begin position="590"/>
        <end position="599"/>
    </location>
</feature>
<evidence type="ECO:0000256" key="5">
    <source>
        <dbReference type="ARBA" id="ARBA00022989"/>
    </source>
</evidence>
<organism evidence="10 11">
    <name type="scientific">Didymella glomerata</name>
    <dbReference type="NCBI Taxonomy" id="749621"/>
    <lineage>
        <taxon>Eukaryota</taxon>
        <taxon>Fungi</taxon>
        <taxon>Dikarya</taxon>
        <taxon>Ascomycota</taxon>
        <taxon>Pezizomycotina</taxon>
        <taxon>Dothideomycetes</taxon>
        <taxon>Pleosporomycetidae</taxon>
        <taxon>Pleosporales</taxon>
        <taxon>Pleosporineae</taxon>
        <taxon>Didymellaceae</taxon>
        <taxon>Didymella</taxon>
    </lineage>
</organism>
<evidence type="ECO:0000256" key="4">
    <source>
        <dbReference type="ARBA" id="ARBA00022692"/>
    </source>
</evidence>
<keyword evidence="7 9" id="KW-0472">Membrane</keyword>
<dbReference type="PANTHER" id="PTHR23501">
    <property type="entry name" value="MAJOR FACILITATOR SUPERFAMILY"/>
    <property type="match status" value="1"/>
</dbReference>
<keyword evidence="4 9" id="KW-0812">Transmembrane</keyword>
<evidence type="ECO:0000256" key="6">
    <source>
        <dbReference type="ARBA" id="ARBA00023065"/>
    </source>
</evidence>
<evidence type="ECO:0000256" key="9">
    <source>
        <dbReference type="SAM" id="Phobius"/>
    </source>
</evidence>
<gene>
    <name evidence="10" type="ORF">N0V87_008786</name>
</gene>
<feature type="transmembrane region" description="Helical" evidence="9">
    <location>
        <begin position="551"/>
        <end position="570"/>
    </location>
</feature>
<keyword evidence="11" id="KW-1185">Reference proteome</keyword>
<keyword evidence="3" id="KW-0813">Transport</keyword>
<dbReference type="InterPro" id="IPR011701">
    <property type="entry name" value="MFS"/>
</dbReference>
<dbReference type="Proteomes" id="UP001140562">
    <property type="component" value="Unassembled WGS sequence"/>
</dbReference>
<evidence type="ECO:0000256" key="7">
    <source>
        <dbReference type="ARBA" id="ARBA00023136"/>
    </source>
</evidence>
<feature type="transmembrane region" description="Helical" evidence="9">
    <location>
        <begin position="408"/>
        <end position="428"/>
    </location>
</feature>
<dbReference type="GO" id="GO:0015343">
    <property type="term" value="F:siderophore-iron transmembrane transporter activity"/>
    <property type="evidence" value="ECO:0007669"/>
    <property type="project" value="TreeGrafter"/>
</dbReference>
<feature type="transmembrane region" description="Helical" evidence="9">
    <location>
        <begin position="475"/>
        <end position="498"/>
    </location>
</feature>
<feature type="transmembrane region" description="Helical" evidence="9">
    <location>
        <begin position="341"/>
        <end position="361"/>
    </location>
</feature>
<accession>A0A9W9BWU3</accession>
<dbReference type="InterPro" id="IPR036259">
    <property type="entry name" value="MFS_trans_sf"/>
</dbReference>
<feature type="transmembrane region" description="Helical" evidence="9">
    <location>
        <begin position="217"/>
        <end position="237"/>
    </location>
</feature>
<feature type="transmembrane region" description="Helical" evidence="9">
    <location>
        <begin position="434"/>
        <end position="454"/>
    </location>
</feature>
<feature type="transmembrane region" description="Helical" evidence="9">
    <location>
        <begin position="85"/>
        <end position="109"/>
    </location>
</feature>
<dbReference type="SUPFAM" id="SSF103473">
    <property type="entry name" value="MFS general substrate transporter"/>
    <property type="match status" value="1"/>
</dbReference>
<feature type="compositionally biased region" description="Basic and acidic residues" evidence="8">
    <location>
        <begin position="1"/>
        <end position="17"/>
    </location>
</feature>
<evidence type="ECO:0000256" key="1">
    <source>
        <dbReference type="ARBA" id="ARBA00004141"/>
    </source>
</evidence>
<evidence type="ECO:0000256" key="2">
    <source>
        <dbReference type="ARBA" id="ARBA00008335"/>
    </source>
</evidence>
<dbReference type="GO" id="GO:0005886">
    <property type="term" value="C:plasma membrane"/>
    <property type="evidence" value="ECO:0007669"/>
    <property type="project" value="TreeGrafter"/>
</dbReference>
<feature type="transmembrane region" description="Helical" evidence="9">
    <location>
        <begin position="302"/>
        <end position="320"/>
    </location>
</feature>
<evidence type="ECO:0000256" key="8">
    <source>
        <dbReference type="SAM" id="MobiDB-lite"/>
    </source>
</evidence>
<feature type="transmembrane region" description="Helical" evidence="9">
    <location>
        <begin position="53"/>
        <end position="73"/>
    </location>
</feature>
<comment type="caution">
    <text evidence="10">The sequence shown here is derived from an EMBL/GenBank/DDBJ whole genome shotgun (WGS) entry which is preliminary data.</text>
</comment>
<dbReference type="FunFam" id="1.20.1250.20:FF:000197">
    <property type="entry name" value="Siderophore iron transporter 1"/>
    <property type="match status" value="1"/>
</dbReference>
<proteinExistence type="inferred from homology"/>